<dbReference type="InterPro" id="IPR004827">
    <property type="entry name" value="bZIP"/>
</dbReference>
<dbReference type="Proteomes" id="UP000094043">
    <property type="component" value="Chromosome 1"/>
</dbReference>
<dbReference type="Gene3D" id="1.20.5.170">
    <property type="match status" value="1"/>
</dbReference>
<evidence type="ECO:0000256" key="3">
    <source>
        <dbReference type="ARBA" id="ARBA00023125"/>
    </source>
</evidence>
<dbReference type="VEuPathDB" id="FungiDB:L203_00624"/>
<reference evidence="8" key="2">
    <citation type="journal article" date="2022" name="Elife">
        <title>Obligate sexual reproduction of a homothallic fungus closely related to the Cryptococcus pathogenic species complex.</title>
        <authorList>
            <person name="Passer A.R."/>
            <person name="Clancey S.A."/>
            <person name="Shea T."/>
            <person name="David-Palma M."/>
            <person name="Averette A.F."/>
            <person name="Boekhout T."/>
            <person name="Porcel B.M."/>
            <person name="Nowrousian M."/>
            <person name="Cuomo C.A."/>
            <person name="Sun S."/>
            <person name="Heitman J."/>
            <person name="Coelho M.A."/>
        </authorList>
    </citation>
    <scope>NUCLEOTIDE SEQUENCE</scope>
    <source>
        <strain evidence="8">CBS 7841</strain>
    </source>
</reference>
<evidence type="ECO:0000313" key="9">
    <source>
        <dbReference type="Proteomes" id="UP000094043"/>
    </source>
</evidence>
<dbReference type="PANTHER" id="PTHR46164">
    <property type="entry name" value="ATF6, ISOFORM C"/>
    <property type="match status" value="1"/>
</dbReference>
<dbReference type="RefSeq" id="XP_066066385.1">
    <property type="nucleotide sequence ID" value="XM_066210288.1"/>
</dbReference>
<gene>
    <name evidence="8" type="ORF">L203_100834</name>
</gene>
<dbReference type="InterPro" id="IPR046347">
    <property type="entry name" value="bZIP_sf"/>
</dbReference>
<dbReference type="AlphaFoldDB" id="A0A1E3IXJ1"/>
<keyword evidence="5" id="KW-0539">Nucleus</keyword>
<evidence type="ECO:0000256" key="1">
    <source>
        <dbReference type="ARBA" id="ARBA00004167"/>
    </source>
</evidence>
<protein>
    <submittedName>
        <fullName evidence="8">Uncharacterized protein</fullName>
    </submittedName>
</protein>
<dbReference type="GO" id="GO:0030968">
    <property type="term" value="P:endoplasmic reticulum unfolded protein response"/>
    <property type="evidence" value="ECO:0007669"/>
    <property type="project" value="TreeGrafter"/>
</dbReference>
<keyword evidence="3" id="KW-0238">DNA-binding</keyword>
<dbReference type="InterPro" id="IPR051882">
    <property type="entry name" value="ATF_bZIP_TF"/>
</dbReference>
<evidence type="ECO:0000256" key="2">
    <source>
        <dbReference type="ARBA" id="ARBA00023015"/>
    </source>
</evidence>
<dbReference type="Pfam" id="PF00170">
    <property type="entry name" value="bZIP_1"/>
    <property type="match status" value="1"/>
</dbReference>
<dbReference type="OrthoDB" id="295274at2759"/>
<dbReference type="SMART" id="SM00338">
    <property type="entry name" value="BRLZ"/>
    <property type="match status" value="1"/>
</dbReference>
<evidence type="ECO:0000256" key="7">
    <source>
        <dbReference type="SAM" id="MobiDB-lite"/>
    </source>
</evidence>
<comment type="subcellular location">
    <subcellularLocation>
        <location evidence="1">Membrane</location>
        <topology evidence="1">Single-pass membrane protein</topology>
    </subcellularLocation>
</comment>
<feature type="compositionally biased region" description="Polar residues" evidence="7">
    <location>
        <begin position="1"/>
        <end position="19"/>
    </location>
</feature>
<organism evidence="8 9">
    <name type="scientific">Cryptococcus depauperatus CBS 7841</name>
    <dbReference type="NCBI Taxonomy" id="1295531"/>
    <lineage>
        <taxon>Eukaryota</taxon>
        <taxon>Fungi</taxon>
        <taxon>Dikarya</taxon>
        <taxon>Basidiomycota</taxon>
        <taxon>Agaricomycotina</taxon>
        <taxon>Tremellomycetes</taxon>
        <taxon>Tremellales</taxon>
        <taxon>Cryptococcaceae</taxon>
        <taxon>Cryptococcus</taxon>
    </lineage>
</organism>
<dbReference type="PANTHER" id="PTHR46164:SF3">
    <property type="entry name" value="ATF6, ISOFORM C"/>
    <property type="match status" value="1"/>
</dbReference>
<keyword evidence="2" id="KW-0805">Transcription regulation</keyword>
<dbReference type="GO" id="GO:0016020">
    <property type="term" value="C:membrane"/>
    <property type="evidence" value="ECO:0007669"/>
    <property type="project" value="UniProtKB-SubCell"/>
</dbReference>
<dbReference type="GO" id="GO:0000978">
    <property type="term" value="F:RNA polymerase II cis-regulatory region sequence-specific DNA binding"/>
    <property type="evidence" value="ECO:0007669"/>
    <property type="project" value="TreeGrafter"/>
</dbReference>
<keyword evidence="6" id="KW-0175">Coiled coil</keyword>
<reference evidence="8" key="1">
    <citation type="submission" date="2016-06" db="EMBL/GenBank/DDBJ databases">
        <authorList>
            <person name="Cuomo C."/>
            <person name="Litvintseva A."/>
            <person name="Heitman J."/>
            <person name="Chen Y."/>
            <person name="Sun S."/>
            <person name="Springer D."/>
            <person name="Dromer F."/>
            <person name="Young S."/>
            <person name="Zeng Q."/>
            <person name="Chapman S."/>
            <person name="Gujja S."/>
            <person name="Saif S."/>
            <person name="Birren B."/>
        </authorList>
    </citation>
    <scope>NUCLEOTIDE SEQUENCE</scope>
    <source>
        <strain evidence="8">CBS 7841</strain>
    </source>
</reference>
<feature type="compositionally biased region" description="Acidic residues" evidence="7">
    <location>
        <begin position="42"/>
        <end position="51"/>
    </location>
</feature>
<dbReference type="EMBL" id="CP143784">
    <property type="protein sequence ID" value="WVN85685.1"/>
    <property type="molecule type" value="Genomic_DNA"/>
</dbReference>
<evidence type="ECO:0000313" key="8">
    <source>
        <dbReference type="EMBL" id="WVN85685.1"/>
    </source>
</evidence>
<dbReference type="KEGG" id="cdep:91085048"/>
<feature type="region of interest" description="Disordered" evidence="7">
    <location>
        <begin position="1"/>
        <end position="51"/>
    </location>
</feature>
<dbReference type="CDD" id="cd14812">
    <property type="entry name" value="bZIP_u3"/>
    <property type="match status" value="1"/>
</dbReference>
<dbReference type="GO" id="GO:0005634">
    <property type="term" value="C:nucleus"/>
    <property type="evidence" value="ECO:0007669"/>
    <property type="project" value="TreeGrafter"/>
</dbReference>
<feature type="compositionally biased region" description="Low complexity" evidence="7">
    <location>
        <begin position="31"/>
        <end position="41"/>
    </location>
</feature>
<sequence>MTTASSSKRPATCSPSTFVHPNKQQRKSQDASEAACVASSEAGDEEEVEMDEEARAKLARKEARIIRNRESAQRSRNARKQHLVWLESRVVELEAENRTLRGENDTPGPSVTTAFCRSISPFQEPLSASTSSVREPSPAQSVLSLANDLGLPSELVGSTGVKLSSVAPLSVDLASEMGMETDVKPDISGDLSMVSQLMLDARDDTVQLREENKALKERVGLLENLVKQVVALSNLGGLPLLQTDSLGSKEGTCQTILEAPAGLEATLSPSFYKQSLLGDQKPSTSLDTASPLPQSDSHTDTFSALKLDIPPLACHSAVVATSSFWDRALQRARGFNAVDSVDESLEAGEMDVVEWDMTMERLIEDLENRNAMREGTDLGSSMGEWKSPSGIIV</sequence>
<dbReference type="SUPFAM" id="SSF57959">
    <property type="entry name" value="Leucine zipper domain"/>
    <property type="match status" value="1"/>
</dbReference>
<dbReference type="GeneID" id="91085048"/>
<keyword evidence="4" id="KW-0804">Transcription</keyword>
<feature type="coiled-coil region" evidence="6">
    <location>
        <begin position="198"/>
        <end position="225"/>
    </location>
</feature>
<proteinExistence type="predicted"/>
<dbReference type="PROSITE" id="PS50217">
    <property type="entry name" value="BZIP"/>
    <property type="match status" value="1"/>
</dbReference>
<accession>A0A1E3IXJ1</accession>
<evidence type="ECO:0000256" key="6">
    <source>
        <dbReference type="SAM" id="Coils"/>
    </source>
</evidence>
<reference evidence="8" key="3">
    <citation type="submission" date="2024-01" db="EMBL/GenBank/DDBJ databases">
        <authorList>
            <person name="Coelho M.A."/>
            <person name="David-Palma M."/>
            <person name="Shea T."/>
            <person name="Sun S."/>
            <person name="Cuomo C.A."/>
            <person name="Heitman J."/>
        </authorList>
    </citation>
    <scope>NUCLEOTIDE SEQUENCE</scope>
    <source>
        <strain evidence="8">CBS 7841</strain>
    </source>
</reference>
<keyword evidence="9" id="KW-1185">Reference proteome</keyword>
<dbReference type="GO" id="GO:0000981">
    <property type="term" value="F:DNA-binding transcription factor activity, RNA polymerase II-specific"/>
    <property type="evidence" value="ECO:0007669"/>
    <property type="project" value="TreeGrafter"/>
</dbReference>
<evidence type="ECO:0000256" key="5">
    <source>
        <dbReference type="ARBA" id="ARBA00023242"/>
    </source>
</evidence>
<name>A0A1E3IXJ1_9TREE</name>
<evidence type="ECO:0000256" key="4">
    <source>
        <dbReference type="ARBA" id="ARBA00023163"/>
    </source>
</evidence>